<evidence type="ECO:0000256" key="5">
    <source>
        <dbReference type="ARBA" id="ARBA00023134"/>
    </source>
</evidence>
<dbReference type="InterPro" id="IPR019762">
    <property type="entry name" value="Dynamin_GTPase_CS"/>
</dbReference>
<dbReference type="GO" id="GO:0005886">
    <property type="term" value="C:plasma membrane"/>
    <property type="evidence" value="ECO:0007669"/>
    <property type="project" value="TreeGrafter"/>
</dbReference>
<dbReference type="SMART" id="SM00302">
    <property type="entry name" value="GED"/>
    <property type="match status" value="1"/>
</dbReference>
<organism evidence="10 11">
    <name type="scientific">Gouania willdenowi</name>
    <name type="common">Blunt-snouted clingfish</name>
    <name type="synonym">Lepadogaster willdenowi</name>
    <dbReference type="NCBI Taxonomy" id="441366"/>
    <lineage>
        <taxon>Eukaryota</taxon>
        <taxon>Metazoa</taxon>
        <taxon>Chordata</taxon>
        <taxon>Craniata</taxon>
        <taxon>Vertebrata</taxon>
        <taxon>Euteleostomi</taxon>
        <taxon>Actinopterygii</taxon>
        <taxon>Neopterygii</taxon>
        <taxon>Teleostei</taxon>
        <taxon>Neoteleostei</taxon>
        <taxon>Acanthomorphata</taxon>
        <taxon>Ovalentaria</taxon>
        <taxon>Blenniimorphae</taxon>
        <taxon>Blenniiformes</taxon>
        <taxon>Gobiesocoidei</taxon>
        <taxon>Gobiesocidae</taxon>
        <taxon>Gobiesocinae</taxon>
        <taxon>Gouania</taxon>
    </lineage>
</organism>
<dbReference type="InterPro" id="IPR030381">
    <property type="entry name" value="G_DYNAMIN_dom"/>
</dbReference>
<dbReference type="Pfam" id="PF01031">
    <property type="entry name" value="Dynamin_M"/>
    <property type="match status" value="1"/>
</dbReference>
<evidence type="ECO:0000256" key="1">
    <source>
        <dbReference type="ARBA" id="ARBA00004496"/>
    </source>
</evidence>
<dbReference type="SMART" id="SM00053">
    <property type="entry name" value="DYNc"/>
    <property type="match status" value="1"/>
</dbReference>
<dbReference type="Pfam" id="PF00350">
    <property type="entry name" value="Dynamin_N"/>
    <property type="match status" value="1"/>
</dbReference>
<dbReference type="InterPro" id="IPR003130">
    <property type="entry name" value="GED"/>
</dbReference>
<proteinExistence type="inferred from homology"/>
<dbReference type="InterPro" id="IPR027417">
    <property type="entry name" value="P-loop_NTPase"/>
</dbReference>
<evidence type="ECO:0000256" key="4">
    <source>
        <dbReference type="ARBA" id="ARBA00022741"/>
    </source>
</evidence>
<dbReference type="GO" id="GO:0031623">
    <property type="term" value="P:receptor internalization"/>
    <property type="evidence" value="ECO:0007669"/>
    <property type="project" value="TreeGrafter"/>
</dbReference>
<reference evidence="10" key="2">
    <citation type="submission" date="2025-08" db="UniProtKB">
        <authorList>
            <consortium name="Ensembl"/>
        </authorList>
    </citation>
    <scope>IDENTIFICATION</scope>
</reference>
<dbReference type="PROSITE" id="PS51718">
    <property type="entry name" value="G_DYNAMIN_2"/>
    <property type="match status" value="1"/>
</dbReference>
<feature type="domain" description="Dynamin-type G" evidence="9">
    <location>
        <begin position="30"/>
        <end position="303"/>
    </location>
</feature>
<keyword evidence="5 7" id="KW-0342">GTP-binding</keyword>
<dbReference type="Proteomes" id="UP000694680">
    <property type="component" value="Chromosome 5"/>
</dbReference>
<dbReference type="PANTHER" id="PTHR11566">
    <property type="entry name" value="DYNAMIN"/>
    <property type="match status" value="1"/>
</dbReference>
<dbReference type="Ensembl" id="ENSGWIT00000001086.1">
    <property type="protein sequence ID" value="ENSGWIP00000001000.1"/>
    <property type="gene ID" value="ENSGWIG00000000573.1"/>
</dbReference>
<dbReference type="Gene3D" id="1.20.120.1240">
    <property type="entry name" value="Dynamin, middle domain"/>
    <property type="match status" value="2"/>
</dbReference>
<dbReference type="GO" id="GO:0005634">
    <property type="term" value="C:nucleus"/>
    <property type="evidence" value="ECO:0007669"/>
    <property type="project" value="TreeGrafter"/>
</dbReference>
<dbReference type="InterPro" id="IPR001401">
    <property type="entry name" value="Dynamin_GTPase"/>
</dbReference>
<dbReference type="GO" id="GO:0051607">
    <property type="term" value="P:defense response to virus"/>
    <property type="evidence" value="ECO:0007669"/>
    <property type="project" value="TreeGrafter"/>
</dbReference>
<dbReference type="GO" id="GO:0098793">
    <property type="term" value="C:presynapse"/>
    <property type="evidence" value="ECO:0007669"/>
    <property type="project" value="GOC"/>
</dbReference>
<keyword evidence="11" id="KW-1185">Reference proteome</keyword>
<sequence length="595" mass="68194">MATLNQQYEEKVRPCIDLVDSLRSLGVEKDLALPAIAVIGDQSSGKSSVLEALSGVSLPRGNGIVTRCPLELKMKRTKKGQKWVCRISYQGKEEKIMEPADVEKKIRYAQDVMAGVGVGISDELISLEIASPDVPDLTLIDLPGIARVAMKGQPENIGYQIKRLIEKFITKQETISLVVVQCNVDIATTEALKMAQVVDPDGERTLGILTKPDLVDKGTEETVIEIVHNEIINLKKGYMIVKCRGQKEIAEKVSLSEAIQREKDFFERHANFSVLYEEGYATIPKLAEKLTLELVHHIKRSLPRLEEQIEEKLAQTQAELDRYGNGPPTDEAERLVFLIDKVTAFIQDAISLTSGEELKCGERLNVFSMLRREFGKWKTHLDQSGIHCREMEQYEEIYRGRELPGFINYKTFEIMMKEQIKQLEEPAVRRLKKAKIDAIKQKKEAFAESMLRTQFQMELLVYSQDRTYSSSFSERQKEENLVTADSASKIWSVFSQPSHVYKQDNHANLQSLRMHLKSYYKIASVRLADQIPLVIRYHMLQQSTIELQREMFQMFQDKSKVELLLKEDMEIGKKRDTLQSRQKRLMKARTKLAEF</sequence>
<dbReference type="GO" id="GO:0016185">
    <property type="term" value="P:synaptic vesicle budding from presynaptic endocytic zone membrane"/>
    <property type="evidence" value="ECO:0007669"/>
    <property type="project" value="TreeGrafter"/>
</dbReference>
<dbReference type="InterPro" id="IPR000375">
    <property type="entry name" value="Dynamin_stalk"/>
</dbReference>
<name>A0A8C5D5H2_GOUWI</name>
<evidence type="ECO:0000313" key="11">
    <source>
        <dbReference type="Proteomes" id="UP000694680"/>
    </source>
</evidence>
<dbReference type="SUPFAM" id="SSF52540">
    <property type="entry name" value="P-loop containing nucleoside triphosphate hydrolases"/>
    <property type="match status" value="1"/>
</dbReference>
<gene>
    <name evidence="10" type="primary">LOC114463129</name>
</gene>
<comment type="similarity">
    <text evidence="7">Belongs to the TRAFAC class dynamin-like GTPase superfamily. Dynamin/Fzo/YdjA family.</text>
</comment>
<dbReference type="InterPro" id="IPR020850">
    <property type="entry name" value="GED_dom"/>
</dbReference>
<dbReference type="GO" id="GO:0003924">
    <property type="term" value="F:GTPase activity"/>
    <property type="evidence" value="ECO:0007669"/>
    <property type="project" value="InterPro"/>
</dbReference>
<dbReference type="PROSITE" id="PS00410">
    <property type="entry name" value="G_DYNAMIN_1"/>
    <property type="match status" value="1"/>
</dbReference>
<dbReference type="GO" id="GO:0005737">
    <property type="term" value="C:cytoplasm"/>
    <property type="evidence" value="ECO:0007669"/>
    <property type="project" value="UniProtKB-SubCell"/>
</dbReference>
<dbReference type="GO" id="GO:0008017">
    <property type="term" value="F:microtubule binding"/>
    <property type="evidence" value="ECO:0007669"/>
    <property type="project" value="TreeGrafter"/>
</dbReference>
<comment type="subcellular location">
    <subcellularLocation>
        <location evidence="1">Cytoplasm</location>
    </subcellularLocation>
</comment>
<evidence type="ECO:0000256" key="2">
    <source>
        <dbReference type="ARBA" id="ARBA00015210"/>
    </source>
</evidence>
<dbReference type="PANTHER" id="PTHR11566:SF225">
    <property type="entry name" value="INTERFERON-INDUCED GTP-BINDING PROTEIN MX-RELATED"/>
    <property type="match status" value="1"/>
</dbReference>
<dbReference type="GO" id="GO:0005525">
    <property type="term" value="F:GTP binding"/>
    <property type="evidence" value="ECO:0007669"/>
    <property type="project" value="UniProtKB-KW"/>
</dbReference>
<dbReference type="GO" id="GO:0005874">
    <property type="term" value="C:microtubule"/>
    <property type="evidence" value="ECO:0007669"/>
    <property type="project" value="TreeGrafter"/>
</dbReference>
<reference evidence="10" key="3">
    <citation type="submission" date="2025-09" db="UniProtKB">
        <authorList>
            <consortium name="Ensembl"/>
        </authorList>
    </citation>
    <scope>IDENTIFICATION</scope>
</reference>
<keyword evidence="3" id="KW-0963">Cytoplasm</keyword>
<evidence type="ECO:0000313" key="10">
    <source>
        <dbReference type="Ensembl" id="ENSGWIP00000001000.1"/>
    </source>
</evidence>
<evidence type="ECO:0000259" key="8">
    <source>
        <dbReference type="PROSITE" id="PS51388"/>
    </source>
</evidence>
<dbReference type="PROSITE" id="PS51388">
    <property type="entry name" value="GED"/>
    <property type="match status" value="1"/>
</dbReference>
<evidence type="ECO:0000259" key="9">
    <source>
        <dbReference type="PROSITE" id="PS51718"/>
    </source>
</evidence>
<dbReference type="Gene3D" id="3.40.50.300">
    <property type="entry name" value="P-loop containing nucleotide triphosphate hydrolases"/>
    <property type="match status" value="1"/>
</dbReference>
<dbReference type="InterPro" id="IPR045063">
    <property type="entry name" value="Dynamin_N"/>
</dbReference>
<dbReference type="InterPro" id="IPR022812">
    <property type="entry name" value="Dynamin"/>
</dbReference>
<accession>A0A8C5D5H2</accession>
<evidence type="ECO:0000256" key="7">
    <source>
        <dbReference type="RuleBase" id="RU003932"/>
    </source>
</evidence>
<dbReference type="AlphaFoldDB" id="A0A8C5D5H2"/>
<dbReference type="CDD" id="cd08771">
    <property type="entry name" value="DLP_1"/>
    <property type="match status" value="1"/>
</dbReference>
<dbReference type="PRINTS" id="PR00195">
    <property type="entry name" value="DYNAMIN"/>
</dbReference>
<protein>
    <recommendedName>
        <fullName evidence="2">Interferon-induced GTP-binding protein Mx</fullName>
    </recommendedName>
    <alternativeName>
        <fullName evidence="6">Interferon-inducible Mx protein</fullName>
    </alternativeName>
</protein>
<evidence type="ECO:0000256" key="6">
    <source>
        <dbReference type="ARBA" id="ARBA00031810"/>
    </source>
</evidence>
<keyword evidence="4 7" id="KW-0547">Nucleotide-binding</keyword>
<dbReference type="Pfam" id="PF02212">
    <property type="entry name" value="GED"/>
    <property type="match status" value="1"/>
</dbReference>
<reference evidence="10" key="1">
    <citation type="submission" date="2020-06" db="EMBL/GenBank/DDBJ databases">
        <authorList>
            <consortium name="Wellcome Sanger Institute Data Sharing"/>
        </authorList>
    </citation>
    <scope>NUCLEOTIDE SEQUENCE [LARGE SCALE GENOMIC DNA]</scope>
</reference>
<evidence type="ECO:0000256" key="3">
    <source>
        <dbReference type="ARBA" id="ARBA00022490"/>
    </source>
</evidence>
<feature type="domain" description="GED" evidence="8">
    <location>
        <begin position="509"/>
        <end position="595"/>
    </location>
</feature>
<dbReference type="FunFam" id="3.40.50.300:FF:000621">
    <property type="entry name" value="Interferon-induced GTP-binding protein Mx1"/>
    <property type="match status" value="1"/>
</dbReference>